<dbReference type="PANTHER" id="PTHR30383:SF24">
    <property type="entry name" value="THIOESTERASE 1_PROTEASE 1_LYSOPHOSPHOLIPASE L1"/>
    <property type="match status" value="1"/>
</dbReference>
<comment type="caution">
    <text evidence="3">The sequence shown here is derived from an EMBL/GenBank/DDBJ whole genome shotgun (WGS) entry which is preliminary data.</text>
</comment>
<keyword evidence="4" id="KW-1185">Reference proteome</keyword>
<dbReference type="SUPFAM" id="SSF52266">
    <property type="entry name" value="SGNH hydrolase"/>
    <property type="match status" value="1"/>
</dbReference>
<proteinExistence type="predicted"/>
<sequence length="209" mass="22619">MRQCIATICLFVLSSMVSVQAATVLIMGDSISAAYGLETQRGWVALLQERLTQIDADIKVVNGSVSGETTAGGVARLPSLLTEHRPQYVVIELGGNDGLRGLSLTHMAANLSQMIQQAKQYNAAVLLLGMRLPSNYGKRYTEAFYNVYQQVAEQEQVSLVDFFLEGVGAVAGMMQDDGVHPTQAAQPILLENAWQRLAPLMSIDAMGDN</sequence>
<dbReference type="InterPro" id="IPR036514">
    <property type="entry name" value="SGNH_hydro_sf"/>
</dbReference>
<evidence type="ECO:0000313" key="4">
    <source>
        <dbReference type="Proteomes" id="UP001294570"/>
    </source>
</evidence>
<reference evidence="3 4" key="1">
    <citation type="submission" date="2023-12" db="EMBL/GenBank/DDBJ databases">
        <title>Denitrificimonas halotolerans sp. nov.,a novel species isolated from landfill leachate.</title>
        <authorList>
            <person name="Wang S."/>
        </authorList>
    </citation>
    <scope>NUCLEOTIDE SEQUENCE [LARGE SCALE GENOMIC DNA]</scope>
    <source>
        <strain evidence="3 4">JX-1</strain>
    </source>
</reference>
<keyword evidence="1" id="KW-0732">Signal</keyword>
<organism evidence="3 4">
    <name type="scientific">Denitrificimonas halotolerans</name>
    <dbReference type="NCBI Taxonomy" id="3098930"/>
    <lineage>
        <taxon>Bacteria</taxon>
        <taxon>Pseudomonadati</taxon>
        <taxon>Pseudomonadota</taxon>
        <taxon>Gammaproteobacteria</taxon>
        <taxon>Pseudomonadales</taxon>
        <taxon>Pseudomonadaceae</taxon>
        <taxon>Denitrificimonas</taxon>
    </lineage>
</organism>
<dbReference type="InterPro" id="IPR051532">
    <property type="entry name" value="Ester_Hydrolysis_Enzymes"/>
</dbReference>
<dbReference type="PANTHER" id="PTHR30383">
    <property type="entry name" value="THIOESTERASE 1/PROTEASE 1/LYSOPHOSPHOLIPASE L1"/>
    <property type="match status" value="1"/>
</dbReference>
<dbReference type="Pfam" id="PF13472">
    <property type="entry name" value="Lipase_GDSL_2"/>
    <property type="match status" value="1"/>
</dbReference>
<evidence type="ECO:0000313" key="3">
    <source>
        <dbReference type="EMBL" id="MDY7219081.1"/>
    </source>
</evidence>
<dbReference type="Proteomes" id="UP001294570">
    <property type="component" value="Unassembled WGS sequence"/>
</dbReference>
<dbReference type="InterPro" id="IPR013830">
    <property type="entry name" value="SGNH_hydro"/>
</dbReference>
<dbReference type="EMBL" id="JAXIVU010000005">
    <property type="protein sequence ID" value="MDY7219081.1"/>
    <property type="molecule type" value="Genomic_DNA"/>
</dbReference>
<evidence type="ECO:0000259" key="2">
    <source>
        <dbReference type="Pfam" id="PF13472"/>
    </source>
</evidence>
<name>A0ABU5GQ10_9GAMM</name>
<gene>
    <name evidence="3" type="ORF">TOI97_05790</name>
</gene>
<dbReference type="RefSeq" id="WP_321553174.1">
    <property type="nucleotide sequence ID" value="NZ_JAXIVU010000005.1"/>
</dbReference>
<feature type="signal peptide" evidence="1">
    <location>
        <begin position="1"/>
        <end position="21"/>
    </location>
</feature>
<dbReference type="Gene3D" id="3.40.50.1110">
    <property type="entry name" value="SGNH hydrolase"/>
    <property type="match status" value="1"/>
</dbReference>
<dbReference type="CDD" id="cd01822">
    <property type="entry name" value="Lysophospholipase_L1_like"/>
    <property type="match status" value="1"/>
</dbReference>
<feature type="chain" id="PRO_5046668634" evidence="1">
    <location>
        <begin position="22"/>
        <end position="209"/>
    </location>
</feature>
<accession>A0ABU5GQ10</accession>
<protein>
    <submittedName>
        <fullName evidence="3">Arylesterase</fullName>
    </submittedName>
</protein>
<evidence type="ECO:0000256" key="1">
    <source>
        <dbReference type="SAM" id="SignalP"/>
    </source>
</evidence>
<feature type="domain" description="SGNH hydrolase-type esterase" evidence="2">
    <location>
        <begin position="27"/>
        <end position="185"/>
    </location>
</feature>